<dbReference type="PROSITE" id="PS50157">
    <property type="entry name" value="ZINC_FINGER_C2H2_2"/>
    <property type="match status" value="5"/>
</dbReference>
<dbReference type="InterPro" id="IPR006612">
    <property type="entry name" value="THAP_Znf"/>
</dbReference>
<reference evidence="6" key="2">
    <citation type="submission" date="2022-08" db="UniProtKB">
        <authorList>
            <consortium name="EnsemblMetazoa"/>
        </authorList>
    </citation>
    <scope>IDENTIFICATION</scope>
    <source>
        <strain evidence="6">STECLA/ALBI9_A</strain>
    </source>
</reference>
<dbReference type="SUPFAM" id="SSF57716">
    <property type="entry name" value="Glucocorticoid receptor-like (DNA-binding domain)"/>
    <property type="match status" value="1"/>
</dbReference>
<evidence type="ECO:0000256" key="5">
    <source>
        <dbReference type="ARBA" id="ARBA00023125"/>
    </source>
</evidence>
<name>A0A182F4D6_ANOAL</name>
<evidence type="ECO:0000256" key="1">
    <source>
        <dbReference type="ARBA" id="ARBA00022723"/>
    </source>
</evidence>
<dbReference type="InterPro" id="IPR036236">
    <property type="entry name" value="Znf_C2H2_sf"/>
</dbReference>
<dbReference type="Proteomes" id="UP000069272">
    <property type="component" value="Chromosome 2L"/>
</dbReference>
<dbReference type="GeneID" id="118456214"/>
<keyword evidence="5" id="KW-0238">DNA-binding</keyword>
<dbReference type="RefSeq" id="XP_035772687.1">
    <property type="nucleotide sequence ID" value="XM_035916794.1"/>
</dbReference>
<dbReference type="AlphaFoldDB" id="A0A182F4D6"/>
<evidence type="ECO:0000313" key="6">
    <source>
        <dbReference type="EnsemblMetazoa" id="AALB001326-PA"/>
    </source>
</evidence>
<dbReference type="Gene3D" id="3.30.160.60">
    <property type="entry name" value="Classic Zinc Finger"/>
    <property type="match status" value="4"/>
</dbReference>
<dbReference type="GO" id="GO:0000977">
    <property type="term" value="F:RNA polymerase II transcription regulatory region sequence-specific DNA binding"/>
    <property type="evidence" value="ECO:0007669"/>
    <property type="project" value="TreeGrafter"/>
</dbReference>
<dbReference type="VEuPathDB" id="VectorBase:AALB001326"/>
<organism evidence="6 7">
    <name type="scientific">Anopheles albimanus</name>
    <name type="common">New world malaria mosquito</name>
    <dbReference type="NCBI Taxonomy" id="7167"/>
    <lineage>
        <taxon>Eukaryota</taxon>
        <taxon>Metazoa</taxon>
        <taxon>Ecdysozoa</taxon>
        <taxon>Arthropoda</taxon>
        <taxon>Hexapoda</taxon>
        <taxon>Insecta</taxon>
        <taxon>Pterygota</taxon>
        <taxon>Neoptera</taxon>
        <taxon>Endopterygota</taxon>
        <taxon>Diptera</taxon>
        <taxon>Nematocera</taxon>
        <taxon>Culicoidea</taxon>
        <taxon>Culicidae</taxon>
        <taxon>Anophelinae</taxon>
        <taxon>Anopheles</taxon>
    </lineage>
</organism>
<sequence>MPSYCVIQDCNLKYTHSEEVSFHKFPLRNRQLLKRWIEFANREAHWFPSKWSCICSRHFQPSDFRDCALRRNLSASAIPSIRTPSKEVASGGSSVIVAPYEINQQQPQELQQRPEEYYSTEELEGQFYGAPGEGMDTEEIQEDDDAPLADITCRVCGEVFGVSADKLLSDLSESITVIGKYLPFVNLNLPNLPRKICAHCSKVVHEFATFCDKVLQAQTDLEHRFAWSDATVSEHPSPMVSRGPSEPGGIKPMKIKQEPITNLYIKEEKIEVVANSGHRMKETLQQPEAVIYQPVQTIATDKNGIIYFGNVAKDRGSRSDTPHQQHPPYRESSKNCEILEIVNLYPPIVDITSATIREVQPCDVELTTELHPSSGSQTVCSLKVENTADPEGEIDDYYLPEPMSFIQTLEEHNYTKLPIQADDKDEIFHNLKATANDSLQEPIAAGDSIEQNRSVPEETSRSCGNCGELFTRRRQLLCHRVLMCPERRRTYSVQCRICKRKFLSWHRLRVHMACRCSRKSPRRKIKASTKRSDSVTIRNLECELQPGDEVLITRYPCSLCDRSYGTLSAMRRHLSTHRPIEQWNHKCGVCSKVVDRLLDLKRHLRMSSCGNPTLINRTAGQPTPGVEVPSEEAISSTVIPMISTTSPQIDRLLYVCPTCNKQFRWYSNLKTHEAVHTGVKAFICETCGKRFSGQSHLLQHRLTHSEVRRFQCQQCPKVFKRSGGLNQHVRAVHLKIRPFRCATCGYQFALRADMMRCRHSKLREADIC</sequence>
<dbReference type="VEuPathDB" id="VectorBase:AALB20_033357"/>
<dbReference type="PANTHER" id="PTHR24409:SF295">
    <property type="entry name" value="AZ2-RELATED"/>
    <property type="match status" value="1"/>
</dbReference>
<dbReference type="KEGG" id="aali:118456214"/>
<dbReference type="GO" id="GO:0008270">
    <property type="term" value="F:zinc ion binding"/>
    <property type="evidence" value="ECO:0007669"/>
    <property type="project" value="UniProtKB-UniRule"/>
</dbReference>
<dbReference type="Pfam" id="PF00096">
    <property type="entry name" value="zf-C2H2"/>
    <property type="match status" value="2"/>
</dbReference>
<dbReference type="InterPro" id="IPR012934">
    <property type="entry name" value="Znf_AD"/>
</dbReference>
<keyword evidence="1" id="KW-0479">Metal-binding</keyword>
<dbReference type="STRING" id="7167.A0A182F4D6"/>
<accession>A0A182F4D6</accession>
<dbReference type="GO" id="GO:0000981">
    <property type="term" value="F:DNA-binding transcription factor activity, RNA polymerase II-specific"/>
    <property type="evidence" value="ECO:0007669"/>
    <property type="project" value="TreeGrafter"/>
</dbReference>
<dbReference type="SMART" id="SM00692">
    <property type="entry name" value="DM3"/>
    <property type="match status" value="1"/>
</dbReference>
<evidence type="ECO:0000313" key="7">
    <source>
        <dbReference type="Proteomes" id="UP000069272"/>
    </source>
</evidence>
<evidence type="ECO:0000256" key="2">
    <source>
        <dbReference type="ARBA" id="ARBA00022737"/>
    </source>
</evidence>
<dbReference type="GO" id="GO:0005634">
    <property type="term" value="C:nucleus"/>
    <property type="evidence" value="ECO:0007669"/>
    <property type="project" value="InterPro"/>
</dbReference>
<dbReference type="SMART" id="SM00980">
    <property type="entry name" value="THAP"/>
    <property type="match status" value="1"/>
</dbReference>
<dbReference type="Gene3D" id="3.40.1800.20">
    <property type="match status" value="1"/>
</dbReference>
<evidence type="ECO:0000256" key="4">
    <source>
        <dbReference type="ARBA" id="ARBA00022833"/>
    </source>
</evidence>
<dbReference type="SUPFAM" id="SSF57667">
    <property type="entry name" value="beta-beta-alpha zinc fingers"/>
    <property type="match status" value="3"/>
</dbReference>
<dbReference type="Pfam" id="PF05485">
    <property type="entry name" value="THAP"/>
    <property type="match status" value="1"/>
</dbReference>
<keyword evidence="7" id="KW-1185">Reference proteome</keyword>
<dbReference type="Gene3D" id="6.20.210.20">
    <property type="entry name" value="THAP domain"/>
    <property type="match status" value="1"/>
</dbReference>
<dbReference type="InterPro" id="IPR013087">
    <property type="entry name" value="Znf_C2H2_type"/>
</dbReference>
<dbReference type="EnsemblMetazoa" id="AALB001326-RA">
    <property type="protein sequence ID" value="AALB001326-PA"/>
    <property type="gene ID" value="AALB001326"/>
</dbReference>
<reference evidence="6 7" key="1">
    <citation type="journal article" date="2017" name="G3 (Bethesda)">
        <title>The Physical Genome Mapping of Anopheles albimanus Corrected Scaffold Misassemblies and Identified Interarm Rearrangements in Genus Anopheles.</title>
        <authorList>
            <person name="Artemov G.N."/>
            <person name="Peery A.N."/>
            <person name="Jiang X."/>
            <person name="Tu Z."/>
            <person name="Stegniy V.N."/>
            <person name="Sharakhova M.V."/>
            <person name="Sharakhov I.V."/>
        </authorList>
    </citation>
    <scope>NUCLEOTIDE SEQUENCE [LARGE SCALE GENOMIC DNA]</scope>
    <source>
        <strain evidence="6 7">ALBI9_A</strain>
    </source>
</reference>
<dbReference type="InterPro" id="IPR038441">
    <property type="entry name" value="THAP_Znf_sf"/>
</dbReference>
<dbReference type="PROSITE" id="PS51915">
    <property type="entry name" value="ZAD"/>
    <property type="match status" value="1"/>
</dbReference>
<dbReference type="PROSITE" id="PS00028">
    <property type="entry name" value="ZINC_FINGER_C2H2_1"/>
    <property type="match status" value="4"/>
</dbReference>
<dbReference type="FunFam" id="3.30.160.60:FF:000340">
    <property type="entry name" value="zinc finger protein 473 isoform X1"/>
    <property type="match status" value="1"/>
</dbReference>
<keyword evidence="3" id="KW-0863">Zinc-finger</keyword>
<dbReference type="Pfam" id="PF13912">
    <property type="entry name" value="zf-C2H2_6"/>
    <property type="match status" value="2"/>
</dbReference>
<keyword evidence="2" id="KW-0677">Repeat</keyword>
<evidence type="ECO:0000256" key="3">
    <source>
        <dbReference type="ARBA" id="ARBA00022771"/>
    </source>
</evidence>
<proteinExistence type="predicted"/>
<dbReference type="PROSITE" id="PS50950">
    <property type="entry name" value="ZF_THAP"/>
    <property type="match status" value="1"/>
</dbReference>
<dbReference type="PANTHER" id="PTHR24409">
    <property type="entry name" value="ZINC FINGER PROTEIN 142"/>
    <property type="match status" value="1"/>
</dbReference>
<protein>
    <submittedName>
        <fullName evidence="6">Uncharacterized protein</fullName>
    </submittedName>
</protein>
<keyword evidence="4" id="KW-0862">Zinc</keyword>
<dbReference type="FunFam" id="3.30.160.60:FF:000624">
    <property type="entry name" value="zinc finger protein 697"/>
    <property type="match status" value="1"/>
</dbReference>
<dbReference type="SMART" id="SM00868">
    <property type="entry name" value="zf-AD"/>
    <property type="match status" value="1"/>
</dbReference>
<dbReference type="SMART" id="SM00355">
    <property type="entry name" value="ZnF_C2H2"/>
    <property type="match status" value="7"/>
</dbReference>
<dbReference type="OrthoDB" id="6496718at2759"/>